<evidence type="ECO:0000313" key="4">
    <source>
        <dbReference type="EMBL" id="SIN99181.1"/>
    </source>
</evidence>
<dbReference type="Gene3D" id="3.40.50.200">
    <property type="entry name" value="Peptidase S8/S53 domain"/>
    <property type="match status" value="1"/>
</dbReference>
<dbReference type="Proteomes" id="UP000185003">
    <property type="component" value="Unassembled WGS sequence"/>
</dbReference>
<feature type="domain" description="Peptidase S8/S53" evidence="2">
    <location>
        <begin position="214"/>
        <end position="424"/>
    </location>
</feature>
<dbReference type="PANTHER" id="PTHR43399">
    <property type="entry name" value="SUBTILISIN-RELATED"/>
    <property type="match status" value="1"/>
</dbReference>
<keyword evidence="5" id="KW-1185">Reference proteome</keyword>
<dbReference type="PANTHER" id="PTHR43399:SF4">
    <property type="entry name" value="CELL WALL-ASSOCIATED PROTEASE"/>
    <property type="match status" value="1"/>
</dbReference>
<name>A0A1N6FVH3_9BACT</name>
<dbReference type="Gene3D" id="2.60.120.380">
    <property type="match status" value="1"/>
</dbReference>
<dbReference type="Pfam" id="PF00082">
    <property type="entry name" value="Peptidase_S8"/>
    <property type="match status" value="1"/>
</dbReference>
<dbReference type="AlphaFoldDB" id="A0A1N6FVH3"/>
<evidence type="ECO:0000259" key="2">
    <source>
        <dbReference type="Pfam" id="PF00082"/>
    </source>
</evidence>
<protein>
    <submittedName>
        <fullName evidence="4">Por secretion system C-terminal sorting domain-containing protein</fullName>
    </submittedName>
</protein>
<proteinExistence type="inferred from homology"/>
<dbReference type="SUPFAM" id="SSF52743">
    <property type="entry name" value="Subtilisin-like"/>
    <property type="match status" value="1"/>
</dbReference>
<reference evidence="4 5" key="1">
    <citation type="submission" date="2016-11" db="EMBL/GenBank/DDBJ databases">
        <authorList>
            <person name="Jaros S."/>
            <person name="Januszkiewicz K."/>
            <person name="Wedrychowicz H."/>
        </authorList>
    </citation>
    <scope>NUCLEOTIDE SEQUENCE [LARGE SCALE GENOMIC DNA]</scope>
    <source>
        <strain evidence="4 5">DSM 24787</strain>
    </source>
</reference>
<gene>
    <name evidence="4" type="ORF">SAMN04488055_2431</name>
</gene>
<dbReference type="InterPro" id="IPR026444">
    <property type="entry name" value="Secre_tail"/>
</dbReference>
<comment type="similarity">
    <text evidence="1">Belongs to the peptidase S8 family.</text>
</comment>
<dbReference type="STRING" id="536979.SAMN04488055_2431"/>
<evidence type="ECO:0000259" key="3">
    <source>
        <dbReference type="Pfam" id="PF18962"/>
    </source>
</evidence>
<feature type="domain" description="Secretion system C-terminal sorting" evidence="3">
    <location>
        <begin position="823"/>
        <end position="892"/>
    </location>
</feature>
<dbReference type="InterPro" id="IPR036852">
    <property type="entry name" value="Peptidase_S8/S53_dom_sf"/>
</dbReference>
<evidence type="ECO:0000313" key="5">
    <source>
        <dbReference type="Proteomes" id="UP000185003"/>
    </source>
</evidence>
<dbReference type="GO" id="GO:0004252">
    <property type="term" value="F:serine-type endopeptidase activity"/>
    <property type="evidence" value="ECO:0007669"/>
    <property type="project" value="InterPro"/>
</dbReference>
<dbReference type="NCBIfam" id="TIGR04183">
    <property type="entry name" value="Por_Secre_tail"/>
    <property type="match status" value="1"/>
</dbReference>
<dbReference type="EMBL" id="FSRA01000001">
    <property type="protein sequence ID" value="SIN99181.1"/>
    <property type="molecule type" value="Genomic_DNA"/>
</dbReference>
<dbReference type="Pfam" id="PF18962">
    <property type="entry name" value="Por_Secre_tail"/>
    <property type="match status" value="1"/>
</dbReference>
<organism evidence="4 5">
    <name type="scientific">Chitinophaga niabensis</name>
    <dbReference type="NCBI Taxonomy" id="536979"/>
    <lineage>
        <taxon>Bacteria</taxon>
        <taxon>Pseudomonadati</taxon>
        <taxon>Bacteroidota</taxon>
        <taxon>Chitinophagia</taxon>
        <taxon>Chitinophagales</taxon>
        <taxon>Chitinophagaceae</taxon>
        <taxon>Chitinophaga</taxon>
    </lineage>
</organism>
<accession>A0A1N6FVH3</accession>
<evidence type="ECO:0000256" key="1">
    <source>
        <dbReference type="ARBA" id="ARBA00011073"/>
    </source>
</evidence>
<dbReference type="InterPro" id="IPR051048">
    <property type="entry name" value="Peptidase_S8/S53_subtilisin"/>
</dbReference>
<dbReference type="GO" id="GO:0006508">
    <property type="term" value="P:proteolysis"/>
    <property type="evidence" value="ECO:0007669"/>
    <property type="project" value="InterPro"/>
</dbReference>
<dbReference type="InterPro" id="IPR000209">
    <property type="entry name" value="Peptidase_S8/S53_dom"/>
</dbReference>
<sequence>MYRPIPYLYFLLTLCIWAIIAPSATIAQSRRFVILSEDTSYQRGASSFYVVKFSAFPGESVLHRLQLVRSINALEHIVKQLPADTTVKVWRANNNWKASDALLNKLEALQPEDSIELMVQPHTVLRVAKKDWQTFIAQPSIQFADIPRSPTTEIMINTANATLNTITTLQQRIPALQGEGMRVSLKETLYDTLDLDLLQRYVPGSLAATVIAPHATIMATLIAGAGNSAPSGTGVAKKAQLASSDFKNLFPDAVPYFSQNNIALQNHSYGVGIENNYGLEAAAYDEQIFNTDTLLHVFSSGNIGVQTPNAGLYNGITGFANLSGTFKQAKNLLVIGGTDGDNNIPVASSKGPAFDGRVKPELVAYGEDGTSGAAALVSGVGLLLQEQYKLAFQHIPPASLLKAILINSADDIDHPGVDHSSGFGALNAWQAVNTITQQRFAAAHVTNGSVYTQTLNVPEAAYALKVTMCYTDPPATVNSARALINDLDLWVTDAAGNRYEPWILSTAPHLDSLRKNARTGRDSLNNVEQVYVALPAAGTYTIHVKGYNITTAIQKFHLAWQLTPLLSFDWEPPIAERLQWKTNITGKGNISYSLNNGVSWQPLTTDATVESGRFSWAAPNIFGNVLFKMETASQTFISDPFLLAPSLTLHAGFDCTDSALIYWNKIPGAATYRVYALNGPYMTLYRETRDTLMVLSKAAISTHHFAVSAVNGTEGPRSTAIDYTNQALQCYILSFTADLTDDKRVQLQLQLGSTYKLKSISWEREQERIAGNTTNNSTTYTYIDASPIQGIVYYRAKLETTDGKVMYSDVVPVQVLTNDRYLLFPNPATNVLNVLSRDLGQRTLHIIDGNGRVVKQTLLVNLLQDIPLHGLPAGNYWCVIYGSGRKVFSAKFIKL</sequence>